<name>A0ACB9Q396_BAUVA</name>
<comment type="caution">
    <text evidence="1">The sequence shown here is derived from an EMBL/GenBank/DDBJ whole genome shotgun (WGS) entry which is preliminary data.</text>
</comment>
<gene>
    <name evidence="1" type="ORF">L6164_003588</name>
</gene>
<keyword evidence="2" id="KW-1185">Reference proteome</keyword>
<dbReference type="EMBL" id="CM039427">
    <property type="protein sequence ID" value="KAI4354744.1"/>
    <property type="molecule type" value="Genomic_DNA"/>
</dbReference>
<evidence type="ECO:0000313" key="1">
    <source>
        <dbReference type="EMBL" id="KAI4354744.1"/>
    </source>
</evidence>
<organism evidence="1 2">
    <name type="scientific">Bauhinia variegata</name>
    <name type="common">Purple orchid tree</name>
    <name type="synonym">Phanera variegata</name>
    <dbReference type="NCBI Taxonomy" id="167791"/>
    <lineage>
        <taxon>Eukaryota</taxon>
        <taxon>Viridiplantae</taxon>
        <taxon>Streptophyta</taxon>
        <taxon>Embryophyta</taxon>
        <taxon>Tracheophyta</taxon>
        <taxon>Spermatophyta</taxon>
        <taxon>Magnoliopsida</taxon>
        <taxon>eudicotyledons</taxon>
        <taxon>Gunneridae</taxon>
        <taxon>Pentapetalae</taxon>
        <taxon>rosids</taxon>
        <taxon>fabids</taxon>
        <taxon>Fabales</taxon>
        <taxon>Fabaceae</taxon>
        <taxon>Cercidoideae</taxon>
        <taxon>Cercideae</taxon>
        <taxon>Bauhiniinae</taxon>
        <taxon>Bauhinia</taxon>
    </lineage>
</organism>
<evidence type="ECO:0000313" key="2">
    <source>
        <dbReference type="Proteomes" id="UP000828941"/>
    </source>
</evidence>
<sequence>MVKRDKLDKKAEPGVFIGYSNTSKAYRIFQPQNGKILVSRDVKFMEDQQWSWEKPIIKQLPEIPQLFDDDVDDIPVRGTRSLFEIYQLSNVAILEPVEFEEAEKDEKLKIPVAQTVFMGIETVIVDKAQAAIDLGVDSANFNFSLIQSPLWLWSSSRRQPSSAPKLS</sequence>
<accession>A0ACB9Q396</accession>
<reference evidence="1 2" key="1">
    <citation type="journal article" date="2022" name="DNA Res.">
        <title>Chromosomal-level genome assembly of the orchid tree Bauhinia variegata (Leguminosae; Cercidoideae) supports the allotetraploid origin hypothesis of Bauhinia.</title>
        <authorList>
            <person name="Zhong Y."/>
            <person name="Chen Y."/>
            <person name="Zheng D."/>
            <person name="Pang J."/>
            <person name="Liu Y."/>
            <person name="Luo S."/>
            <person name="Meng S."/>
            <person name="Qian L."/>
            <person name="Wei D."/>
            <person name="Dai S."/>
            <person name="Zhou R."/>
        </authorList>
    </citation>
    <scope>NUCLEOTIDE SEQUENCE [LARGE SCALE GENOMIC DNA]</scope>
    <source>
        <strain evidence="1">BV-YZ2020</strain>
    </source>
</reference>
<proteinExistence type="predicted"/>
<dbReference type="Proteomes" id="UP000828941">
    <property type="component" value="Chromosome 2"/>
</dbReference>
<protein>
    <submittedName>
        <fullName evidence="1">Uncharacterized protein</fullName>
    </submittedName>
</protein>